<feature type="region of interest" description="Disordered" evidence="1">
    <location>
        <begin position="817"/>
        <end position="859"/>
    </location>
</feature>
<keyword evidence="3" id="KW-1185">Reference proteome</keyword>
<feature type="compositionally biased region" description="Low complexity" evidence="1">
    <location>
        <begin position="494"/>
        <end position="508"/>
    </location>
</feature>
<dbReference type="PANTHER" id="PTHR34536">
    <property type="entry name" value="DENTIN SIALOPHOSPHOPROTEIN-LIKE PROTEIN"/>
    <property type="match status" value="1"/>
</dbReference>
<dbReference type="OMA" id="MIRLCTC"/>
<proteinExistence type="predicted"/>
<evidence type="ECO:0000256" key="1">
    <source>
        <dbReference type="SAM" id="MobiDB-lite"/>
    </source>
</evidence>
<feature type="region of interest" description="Disordered" evidence="1">
    <location>
        <begin position="440"/>
        <end position="459"/>
    </location>
</feature>
<sequence>MVLVSSPSQPPQAANTRKGSNKKKYRRRRRRRRPADGRQAPPAAGEAAPPTYRSGPAPARAGSQKSEGRKQQQPPQPWGGEERRISSSRRSARKESVEEGEEKAAAGRADGAARFLLKKLSPSAAAARAGEGEIFCRKTVAALGLMRKAGGAKEDFKGSIGSEGAADVKQSLVSVGATGRRPGFMIRLCTCTGRPSSLRNLNNSGVSMTCKGCGGESTTDRGGPSCSSKLNTMGLELPRPIDPEVRWKTVNRRQRAARRARTSFSGEDRMKDEIRSFYACGNATNQELAQDDAPVSESEKFGVSILGRRFSDPVGNVPIKKRRFLMDCSPSPPPTPLLVDPYEKLLSRSCGGISSHGKYHKVKTARLDYMEEMKGHFGADDFSGISILAAAACTSELDDDTLNVECSKSAHCVERKPEHITGSSELNFLNKIKQDMLNSLDASNCKSDPPLESSESVPDMKPAVATRLNSENLVESAHAQKDCSVSYSALSSANKADDSSTTSDTKSSGVTMSMNANNPDKSLGGLQDTVVETKHSNGTRDSRLHWDLNVAMEAWDTNCGGDDVPDAADPDPIAFAISSCSDAENALNKLQVCQAPFESTIAGNIPDLSEDKTPVIGAPKDACSKGESDFAGDNSSQHLCSLSPQNVPVLESRPLECNDLSAGTKNLPDNNDISKVKSQLGSDPDCSSLAPMTERFALTVIEEKLDVPHASALDCVGLSQMVSTDGCDGINSVQTSELGSRVKPFTSRLVSEESTNLATLTVFNKSSTDIGWSNDKLGQASQQSLSELKNQDLLDVDSGTSKIGQSGHDKVEHVNNELSVSKRAADVDNDLDIPDSHMNDNPGSSDRGMSHTHEEEGADATISHNLTCTDSSNALTCRITDDACEAPPINSECIKPSTTDMDSIADSQSAEQSYLGKVLSNNFMEHCNETEAPHIIKDLSGTGNIGAEEDDSQYEDGELRESGEYWGDDCYEEVKHVNYQVLNCKSDAPGISPFPIGSMSKNTGARVAAFNGKHSRNEGGDVSPAALKRSWSTTCIDDGSGTMCAGSTGEKALSVHLRVNGETRMHEMNPGRVAGSSATVNQSERVNDGLGDDLSSLRTKPTGWDMLPEDQRHSQHDSRDTVDSSNRCVLSTSDTAGGGESLRHMELSSGDMQPRADRPRSFDRAHINELCRSDDGYGSGSKAERTIDVHKSHERGGASRHIQGSSRVEQWVEKNSNNSRSTWRKSPDYYNYGPPGPRNAAEAAVAKMQSNGFVVAPDGTLVKAVDTANASKMTRRVRNNTLSSTYRPLSGRGSPIDRDGGCGVSKGPAHAREASPERRFGTSGNRSVRYGTDMVKDHANVNMSSARCSLASRQRRFPQHRASLNLSRAHSRSPSGSRSRSPHAWTSPRNRREVMVNGSSSLWRHSRSRSPPNYMTEVRMGRMTSPSRQPGFGDRVMRYSPSSRDHAYSQHASTWADGRNCSTVDLPDHKKRYSRRSPPLRVTSRNDRFDVDSHGRPRSGELYRPTQGRLPYGFERGRGNRHNGNGDDQREYADRYETHSAKPYDRNGATKQFRNHTGDKLRPRISAPRSPEPQRRGSPRRFDRGFERQLGVDLPRGTKEDNKIPFRYD</sequence>
<reference evidence="2" key="2">
    <citation type="submission" date="2018-05" db="EMBL/GenBank/DDBJ databases">
        <title>OpunRS2 (Oryza punctata Reference Sequence Version 2).</title>
        <authorList>
            <person name="Zhang J."/>
            <person name="Kudrna D."/>
            <person name="Lee S."/>
            <person name="Talag J."/>
            <person name="Welchert J."/>
            <person name="Wing R.A."/>
        </authorList>
    </citation>
    <scope>NUCLEOTIDE SEQUENCE [LARGE SCALE GENOMIC DNA]</scope>
</reference>
<feature type="region of interest" description="Disordered" evidence="1">
    <location>
        <begin position="1065"/>
        <end position="1162"/>
    </location>
</feature>
<evidence type="ECO:0000313" key="3">
    <source>
        <dbReference type="Proteomes" id="UP000026962"/>
    </source>
</evidence>
<feature type="compositionally biased region" description="Basic and acidic residues" evidence="1">
    <location>
        <begin position="1310"/>
        <end position="1320"/>
    </location>
</feature>
<organism evidence="2">
    <name type="scientific">Oryza punctata</name>
    <name type="common">Red rice</name>
    <dbReference type="NCBI Taxonomy" id="4537"/>
    <lineage>
        <taxon>Eukaryota</taxon>
        <taxon>Viridiplantae</taxon>
        <taxon>Streptophyta</taxon>
        <taxon>Embryophyta</taxon>
        <taxon>Tracheophyta</taxon>
        <taxon>Spermatophyta</taxon>
        <taxon>Magnoliopsida</taxon>
        <taxon>Liliopsida</taxon>
        <taxon>Poales</taxon>
        <taxon>Poaceae</taxon>
        <taxon>BOP clade</taxon>
        <taxon>Oryzoideae</taxon>
        <taxon>Oryzeae</taxon>
        <taxon>Oryzinae</taxon>
        <taxon>Oryza</taxon>
    </lineage>
</organism>
<feature type="compositionally biased region" description="Basic and acidic residues" evidence="1">
    <location>
        <begin position="1484"/>
        <end position="1501"/>
    </location>
</feature>
<feature type="compositionally biased region" description="Polar residues" evidence="1">
    <location>
        <begin position="1"/>
        <end position="18"/>
    </location>
</feature>
<dbReference type="EnsemblPlants" id="OPUNC08G13520.1">
    <property type="protein sequence ID" value="OPUNC08G13520.1"/>
    <property type="gene ID" value="OPUNC08G13520"/>
</dbReference>
<feature type="compositionally biased region" description="Polar residues" evidence="1">
    <location>
        <begin position="509"/>
        <end position="520"/>
    </location>
</feature>
<feature type="compositionally biased region" description="Basic residues" evidence="1">
    <location>
        <begin position="19"/>
        <end position="33"/>
    </location>
</feature>
<reference evidence="2" key="1">
    <citation type="submission" date="2015-04" db="UniProtKB">
        <authorList>
            <consortium name="EnsemblPlants"/>
        </authorList>
    </citation>
    <scope>IDENTIFICATION</scope>
</reference>
<feature type="region of interest" description="Disordered" evidence="1">
    <location>
        <begin position="1189"/>
        <end position="1230"/>
    </location>
</feature>
<accession>A0A0E0LV24</accession>
<feature type="compositionally biased region" description="Basic and acidic residues" evidence="1">
    <location>
        <begin position="1524"/>
        <end position="1545"/>
    </location>
</feature>
<feature type="compositionally biased region" description="Low complexity" evidence="1">
    <location>
        <begin position="1372"/>
        <end position="1384"/>
    </location>
</feature>
<dbReference type="HOGENOM" id="CLU_005951_0_0_1"/>
<protein>
    <submittedName>
        <fullName evidence="2">Uncharacterized protein</fullName>
    </submittedName>
</protein>
<dbReference type="Proteomes" id="UP000026962">
    <property type="component" value="Chromosome 8"/>
</dbReference>
<name>A0A0E0LV24_ORYPU</name>
<feature type="region of interest" description="Disordered" evidence="1">
    <location>
        <begin position="1361"/>
        <end position="1609"/>
    </location>
</feature>
<feature type="compositionally biased region" description="Polar residues" evidence="1">
    <location>
        <begin position="1123"/>
        <end position="1135"/>
    </location>
</feature>
<feature type="compositionally biased region" description="Basic and acidic residues" evidence="1">
    <location>
        <begin position="1109"/>
        <end position="1122"/>
    </location>
</feature>
<feature type="compositionally biased region" description="Basic and acidic residues" evidence="1">
    <location>
        <begin position="93"/>
        <end position="105"/>
    </location>
</feature>
<feature type="region of interest" description="Disordered" evidence="1">
    <location>
        <begin position="494"/>
        <end position="525"/>
    </location>
</feature>
<dbReference type="Gramene" id="OPUNC08G13520.1">
    <property type="protein sequence ID" value="OPUNC08G13520.1"/>
    <property type="gene ID" value="OPUNC08G13520"/>
</dbReference>
<feature type="region of interest" description="Disordered" evidence="1">
    <location>
        <begin position="1"/>
        <end position="109"/>
    </location>
</feature>
<evidence type="ECO:0000313" key="2">
    <source>
        <dbReference type="EnsemblPlants" id="OPUNC08G13520.1"/>
    </source>
</evidence>
<dbReference type="eggNOG" id="ENOG502QQSF">
    <property type="taxonomic scope" value="Eukaryota"/>
</dbReference>
<feature type="compositionally biased region" description="Basic and acidic residues" evidence="1">
    <location>
        <begin position="1596"/>
        <end position="1609"/>
    </location>
</feature>
<feature type="region of interest" description="Disordered" evidence="1">
    <location>
        <begin position="1283"/>
        <end position="1329"/>
    </location>
</feature>
<dbReference type="PANTHER" id="PTHR34536:SF6">
    <property type="entry name" value="DENTIN SIALOPHOSPHOPROTEIN-LIKE PROTEIN"/>
    <property type="match status" value="1"/>
</dbReference>
<feature type="compositionally biased region" description="Basic and acidic residues" evidence="1">
    <location>
        <begin position="1572"/>
        <end position="1587"/>
    </location>
</feature>
<dbReference type="STRING" id="4537.A0A0E0LV24"/>
<feature type="compositionally biased region" description="Low complexity" evidence="1">
    <location>
        <begin position="40"/>
        <end position="50"/>
    </location>
</feature>
<feature type="compositionally biased region" description="Polar residues" evidence="1">
    <location>
        <begin position="1202"/>
        <end position="1221"/>
    </location>
</feature>